<proteinExistence type="predicted"/>
<dbReference type="AlphaFoldDB" id="A0AAD8KRF4"/>
<dbReference type="Proteomes" id="UP001229421">
    <property type="component" value="Unassembled WGS sequence"/>
</dbReference>
<accession>A0AAD8KRF4</accession>
<evidence type="ECO:0000313" key="1">
    <source>
        <dbReference type="EMBL" id="KAK1428084.1"/>
    </source>
</evidence>
<protein>
    <submittedName>
        <fullName evidence="1">Uncharacterized protein</fullName>
    </submittedName>
</protein>
<sequence length="105" mass="11695">MWIFTMVESMDVVVDESMIVSEANGDEERLMTDSGRLEVESIRAGDYNFRSGMEVMVAEGGQHRYGYNGRVVSKKWRRAMTGVQRLLVDGSVIVTKAKGGDGNDE</sequence>
<evidence type="ECO:0000313" key="2">
    <source>
        <dbReference type="Proteomes" id="UP001229421"/>
    </source>
</evidence>
<gene>
    <name evidence="1" type="ORF">QVD17_16912</name>
</gene>
<name>A0AAD8KRF4_TARER</name>
<keyword evidence="2" id="KW-1185">Reference proteome</keyword>
<comment type="caution">
    <text evidence="1">The sequence shown here is derived from an EMBL/GenBank/DDBJ whole genome shotgun (WGS) entry which is preliminary data.</text>
</comment>
<dbReference type="EMBL" id="JAUHHV010000004">
    <property type="protein sequence ID" value="KAK1428084.1"/>
    <property type="molecule type" value="Genomic_DNA"/>
</dbReference>
<organism evidence="1 2">
    <name type="scientific">Tagetes erecta</name>
    <name type="common">African marigold</name>
    <dbReference type="NCBI Taxonomy" id="13708"/>
    <lineage>
        <taxon>Eukaryota</taxon>
        <taxon>Viridiplantae</taxon>
        <taxon>Streptophyta</taxon>
        <taxon>Embryophyta</taxon>
        <taxon>Tracheophyta</taxon>
        <taxon>Spermatophyta</taxon>
        <taxon>Magnoliopsida</taxon>
        <taxon>eudicotyledons</taxon>
        <taxon>Gunneridae</taxon>
        <taxon>Pentapetalae</taxon>
        <taxon>asterids</taxon>
        <taxon>campanulids</taxon>
        <taxon>Asterales</taxon>
        <taxon>Asteraceae</taxon>
        <taxon>Asteroideae</taxon>
        <taxon>Heliantheae alliance</taxon>
        <taxon>Tageteae</taxon>
        <taxon>Tagetes</taxon>
    </lineage>
</organism>
<reference evidence="1" key="1">
    <citation type="journal article" date="2023" name="bioRxiv">
        <title>Improved chromosome-level genome assembly for marigold (Tagetes erecta).</title>
        <authorList>
            <person name="Jiang F."/>
            <person name="Yuan L."/>
            <person name="Wang S."/>
            <person name="Wang H."/>
            <person name="Xu D."/>
            <person name="Wang A."/>
            <person name="Fan W."/>
        </authorList>
    </citation>
    <scope>NUCLEOTIDE SEQUENCE</scope>
    <source>
        <strain evidence="1">WSJ</strain>
        <tissue evidence="1">Leaf</tissue>
    </source>
</reference>